<keyword evidence="3" id="KW-1185">Reference proteome</keyword>
<dbReference type="InterPro" id="IPR015947">
    <property type="entry name" value="PUA-like_sf"/>
</dbReference>
<dbReference type="Pfam" id="PF01878">
    <property type="entry name" value="EVE"/>
    <property type="match status" value="1"/>
</dbReference>
<evidence type="ECO:0000259" key="1">
    <source>
        <dbReference type="Pfam" id="PF01878"/>
    </source>
</evidence>
<reference evidence="2" key="1">
    <citation type="submission" date="2006-04" db="EMBL/GenBank/DDBJ databases">
        <authorList>
            <person name="Seshadri R."/>
            <person name="Federici B.A."/>
        </authorList>
    </citation>
    <scope>NUCLEOTIDE SEQUENCE [LARGE SCALE GENOMIC DNA]</scope>
</reference>
<sequence>MNYWLMKSEPTCFSIYDLAKRPQQREPWDGVRNYQARNFLKAMKKGDLAFFYHSSCPQPGIVGIIKIVKTAYPDKTAAFPLDHSHHPKNTTKPRWYAVDVQLVRIFKSIITLESLRKEPQLKTMRLLQKGNRLSVMPLTTLEWQHLMSFVPYHEQIKKIIRTEPLF</sequence>
<reference evidence="2" key="2">
    <citation type="submission" date="2007-10" db="EMBL/GenBank/DDBJ databases">
        <authorList>
            <person name="Myers G.S."/>
        </authorList>
    </citation>
    <scope>NUCLEOTIDE SEQUENCE [LARGE SCALE GENOMIC DNA]</scope>
</reference>
<dbReference type="Gene3D" id="3.10.590.10">
    <property type="entry name" value="ph1033 like domains"/>
    <property type="match status" value="1"/>
</dbReference>
<dbReference type="CDD" id="cd21133">
    <property type="entry name" value="EVE"/>
    <property type="match status" value="1"/>
</dbReference>
<dbReference type="InterPro" id="IPR052181">
    <property type="entry name" value="5hmC_binding"/>
</dbReference>
<name>A8PMA5_9COXI</name>
<evidence type="ECO:0000313" key="2">
    <source>
        <dbReference type="EMBL" id="EDP46395.1"/>
    </source>
</evidence>
<dbReference type="PANTHER" id="PTHR14087:SF7">
    <property type="entry name" value="THYMOCYTE NUCLEAR PROTEIN 1"/>
    <property type="match status" value="1"/>
</dbReference>
<comment type="caution">
    <text evidence="2">The sequence shown here is derived from an EMBL/GenBank/DDBJ whole genome shotgun (WGS) entry which is preliminary data.</text>
</comment>
<dbReference type="EMBL" id="AAQJ02000001">
    <property type="protein sequence ID" value="EDP46395.1"/>
    <property type="molecule type" value="Genomic_DNA"/>
</dbReference>
<dbReference type="AlphaFoldDB" id="A8PMA5"/>
<dbReference type="OrthoDB" id="9791347at2"/>
<dbReference type="SUPFAM" id="SSF88697">
    <property type="entry name" value="PUA domain-like"/>
    <property type="match status" value="1"/>
</dbReference>
<dbReference type="eggNOG" id="COG2947">
    <property type="taxonomic scope" value="Bacteria"/>
</dbReference>
<dbReference type="InterPro" id="IPR002740">
    <property type="entry name" value="EVE_domain"/>
</dbReference>
<evidence type="ECO:0000313" key="3">
    <source>
        <dbReference type="Proteomes" id="UP000054075"/>
    </source>
</evidence>
<organism evidence="2 3">
    <name type="scientific">Rickettsiella grylli</name>
    <dbReference type="NCBI Taxonomy" id="59196"/>
    <lineage>
        <taxon>Bacteria</taxon>
        <taxon>Pseudomonadati</taxon>
        <taxon>Pseudomonadota</taxon>
        <taxon>Gammaproteobacteria</taxon>
        <taxon>Legionellales</taxon>
        <taxon>Coxiellaceae</taxon>
        <taxon>Rickettsiella</taxon>
    </lineage>
</organism>
<dbReference type="PANTHER" id="PTHR14087">
    <property type="entry name" value="THYMOCYTE NUCLEAR PROTEIN 1"/>
    <property type="match status" value="1"/>
</dbReference>
<dbReference type="STRING" id="59196.RICGR_0669"/>
<dbReference type="InterPro" id="IPR047197">
    <property type="entry name" value="THYN1-like_EVE"/>
</dbReference>
<protein>
    <submittedName>
        <fullName evidence="2">Thymocyte nuclear protein 1 (Thymocyte protein Thy28) (MThy28)</fullName>
    </submittedName>
</protein>
<proteinExistence type="predicted"/>
<dbReference type="Proteomes" id="UP000054075">
    <property type="component" value="Unassembled WGS sequence"/>
</dbReference>
<feature type="domain" description="EVE" evidence="1">
    <location>
        <begin position="2"/>
        <end position="148"/>
    </location>
</feature>
<accession>A8PMA5</accession>
<dbReference type="RefSeq" id="WP_006035374.1">
    <property type="nucleotide sequence ID" value="NZ_AAQJ02000001.1"/>
</dbReference>
<gene>
    <name evidence="2" type="ORF">RICGR_0669</name>
</gene>